<sequence length="481" mass="54179">MNANTLTLRRRSFLSNLGALALPLTINKLYAASNVQKPNVLFVLTDQWRYSAFSHADNGDALVKTPCIDQFASEGTRWRRSYSTTPVCTPERATLVTGRYAHQHGAMQNNRMLPPGNRCLAEIFRQAGYATHYTGKTHYDGEGRYDIIDPEGNTGWIPGDSAREWRRRGFQTYQGFNRGHQYITTNPSDVAMFDDDGRVMTEVLNRYEPEFQRELAEDFIRAHRTRPWLCYLSWGPPHTPYNEVPSAYKTYTVTAADRRSNVSGNTGASNLALYFAQCMALDDQFGQLMQFLENEGLKDNTLVVFTSDHGDMHYSHNLTDKSKPEEESVRVPLIMRLPGTTKPGHVSEVPIGGVDVMPTLLGLCGLPVPKTCAGVNKANSARGSSMPEIDSIYCVHNKPWRAVVTDRYKLILRDSTAPLTINSVNDLYDLVADPYELNNLKDDPAHATIKQQLFDRILQWISETDDPYPGAVTLSKFMYTN</sequence>
<evidence type="ECO:0000313" key="5">
    <source>
        <dbReference type="EMBL" id="VGO13107.1"/>
    </source>
</evidence>
<dbReference type="InterPro" id="IPR000917">
    <property type="entry name" value="Sulfatase_N"/>
</dbReference>
<dbReference type="SUPFAM" id="SSF53649">
    <property type="entry name" value="Alkaline phosphatase-like"/>
    <property type="match status" value="1"/>
</dbReference>
<dbReference type="PANTHER" id="PTHR42693">
    <property type="entry name" value="ARYLSULFATASE FAMILY MEMBER"/>
    <property type="match status" value="1"/>
</dbReference>
<evidence type="ECO:0000259" key="4">
    <source>
        <dbReference type="Pfam" id="PF00884"/>
    </source>
</evidence>
<evidence type="ECO:0000313" key="6">
    <source>
        <dbReference type="Proteomes" id="UP000366872"/>
    </source>
</evidence>
<dbReference type="RefSeq" id="WP_136078715.1">
    <property type="nucleotide sequence ID" value="NZ_CAAHFG010000001.1"/>
</dbReference>
<feature type="domain" description="Sulfatase N-terminal" evidence="4">
    <location>
        <begin position="38"/>
        <end position="365"/>
    </location>
</feature>
<dbReference type="PANTHER" id="PTHR42693:SF53">
    <property type="entry name" value="ENDO-4-O-SULFATASE"/>
    <property type="match status" value="1"/>
</dbReference>
<keyword evidence="6" id="KW-1185">Reference proteome</keyword>
<dbReference type="Gene3D" id="3.40.720.10">
    <property type="entry name" value="Alkaline Phosphatase, subunit A"/>
    <property type="match status" value="1"/>
</dbReference>
<keyword evidence="2" id="KW-0378">Hydrolase</keyword>
<dbReference type="Pfam" id="PF00884">
    <property type="entry name" value="Sulfatase"/>
    <property type="match status" value="1"/>
</dbReference>
<dbReference type="GO" id="GO:0004065">
    <property type="term" value="F:arylsulfatase activity"/>
    <property type="evidence" value="ECO:0007669"/>
    <property type="project" value="TreeGrafter"/>
</dbReference>
<comment type="similarity">
    <text evidence="1">Belongs to the sulfatase family.</text>
</comment>
<keyword evidence="3" id="KW-0732">Signal</keyword>
<reference evidence="5 6" key="1">
    <citation type="submission" date="2019-04" db="EMBL/GenBank/DDBJ databases">
        <authorList>
            <person name="Van Vliet M D."/>
        </authorList>
    </citation>
    <scope>NUCLEOTIDE SEQUENCE [LARGE SCALE GENOMIC DNA]</scope>
    <source>
        <strain evidence="5 6">F1</strain>
    </source>
</reference>
<dbReference type="Proteomes" id="UP000366872">
    <property type="component" value="Unassembled WGS sequence"/>
</dbReference>
<proteinExistence type="inferred from homology"/>
<gene>
    <name evidence="5" type="ORF">PDESU_01661</name>
</gene>
<name>A0A6C2TZQ7_PONDE</name>
<dbReference type="InterPro" id="IPR017850">
    <property type="entry name" value="Alkaline_phosphatase_core_sf"/>
</dbReference>
<evidence type="ECO:0000256" key="3">
    <source>
        <dbReference type="SAM" id="SignalP"/>
    </source>
</evidence>
<evidence type="ECO:0000256" key="2">
    <source>
        <dbReference type="ARBA" id="ARBA00022801"/>
    </source>
</evidence>
<dbReference type="EMBL" id="CAAHFG010000001">
    <property type="protein sequence ID" value="VGO13107.1"/>
    <property type="molecule type" value="Genomic_DNA"/>
</dbReference>
<evidence type="ECO:0000256" key="1">
    <source>
        <dbReference type="ARBA" id="ARBA00008779"/>
    </source>
</evidence>
<organism evidence="5 6">
    <name type="scientific">Pontiella desulfatans</name>
    <dbReference type="NCBI Taxonomy" id="2750659"/>
    <lineage>
        <taxon>Bacteria</taxon>
        <taxon>Pseudomonadati</taxon>
        <taxon>Kiritimatiellota</taxon>
        <taxon>Kiritimatiellia</taxon>
        <taxon>Kiritimatiellales</taxon>
        <taxon>Pontiellaceae</taxon>
        <taxon>Pontiella</taxon>
    </lineage>
</organism>
<feature type="signal peptide" evidence="3">
    <location>
        <begin position="1"/>
        <end position="31"/>
    </location>
</feature>
<feature type="chain" id="PRO_5028901312" evidence="3">
    <location>
        <begin position="32"/>
        <end position="481"/>
    </location>
</feature>
<protein>
    <submittedName>
        <fullName evidence="5">Arylsulfatase</fullName>
    </submittedName>
</protein>
<dbReference type="InterPro" id="IPR050738">
    <property type="entry name" value="Sulfatase"/>
</dbReference>
<dbReference type="AlphaFoldDB" id="A0A6C2TZQ7"/>
<accession>A0A6C2TZQ7</accession>